<comment type="caution">
    <text evidence="2">The sequence shown here is derived from an EMBL/GenBank/DDBJ whole genome shotgun (WGS) entry which is preliminary data.</text>
</comment>
<dbReference type="EMBL" id="BRVP01000015">
    <property type="protein sequence ID" value="GLB53188.1"/>
    <property type="molecule type" value="Genomic_DNA"/>
</dbReference>
<sequence>MMKNVVITVSVIAIFEAIAFILLILLGNTQFFITNTVAAIGFLFYYFNRNSKKSSS</sequence>
<dbReference type="AlphaFoldDB" id="A0A9W6B8X1"/>
<accession>A0A9W6B8X1</accession>
<keyword evidence="1" id="KW-1133">Transmembrane helix</keyword>
<gene>
    <name evidence="2" type="ORF">NBRC110019_22280</name>
</gene>
<feature type="transmembrane region" description="Helical" evidence="1">
    <location>
        <begin position="31"/>
        <end position="47"/>
    </location>
</feature>
<protein>
    <submittedName>
        <fullName evidence="2">Uncharacterized protein</fullName>
    </submittedName>
</protein>
<keyword evidence="1" id="KW-0812">Transmembrane</keyword>
<name>A0A9W6B8X1_9FLAO</name>
<keyword evidence="1" id="KW-0472">Membrane</keyword>
<evidence type="ECO:0000313" key="3">
    <source>
        <dbReference type="Proteomes" id="UP001143545"/>
    </source>
</evidence>
<proteinExistence type="predicted"/>
<organism evidence="2 3">
    <name type="scientific">Neptunitalea chrysea</name>
    <dbReference type="NCBI Taxonomy" id="1647581"/>
    <lineage>
        <taxon>Bacteria</taxon>
        <taxon>Pseudomonadati</taxon>
        <taxon>Bacteroidota</taxon>
        <taxon>Flavobacteriia</taxon>
        <taxon>Flavobacteriales</taxon>
        <taxon>Flavobacteriaceae</taxon>
        <taxon>Neptunitalea</taxon>
    </lineage>
</organism>
<evidence type="ECO:0000313" key="2">
    <source>
        <dbReference type="EMBL" id="GLB53188.1"/>
    </source>
</evidence>
<feature type="transmembrane region" description="Helical" evidence="1">
    <location>
        <begin position="5"/>
        <end position="25"/>
    </location>
</feature>
<keyword evidence="3" id="KW-1185">Reference proteome</keyword>
<evidence type="ECO:0000256" key="1">
    <source>
        <dbReference type="SAM" id="Phobius"/>
    </source>
</evidence>
<dbReference type="Proteomes" id="UP001143545">
    <property type="component" value="Unassembled WGS sequence"/>
</dbReference>
<reference evidence="2" key="1">
    <citation type="submission" date="2022-07" db="EMBL/GenBank/DDBJ databases">
        <title>Taxonomy of Novel Oxalotrophic and Methylotrophic Bacteria.</title>
        <authorList>
            <person name="Sahin N."/>
            <person name="Tani A."/>
        </authorList>
    </citation>
    <scope>NUCLEOTIDE SEQUENCE</scope>
    <source>
        <strain evidence="2">AM327</strain>
    </source>
</reference>